<name>A0A8C9ZKA5_SANLU</name>
<evidence type="ECO:0000313" key="1">
    <source>
        <dbReference type="Ensembl" id="ENSSLUP00000040840.1"/>
    </source>
</evidence>
<organism evidence="1 2">
    <name type="scientific">Sander lucioperca</name>
    <name type="common">Pike-perch</name>
    <name type="synonym">Perca lucioperca</name>
    <dbReference type="NCBI Taxonomy" id="283035"/>
    <lineage>
        <taxon>Eukaryota</taxon>
        <taxon>Metazoa</taxon>
        <taxon>Chordata</taxon>
        <taxon>Craniata</taxon>
        <taxon>Vertebrata</taxon>
        <taxon>Euteleostomi</taxon>
        <taxon>Actinopterygii</taxon>
        <taxon>Neopterygii</taxon>
        <taxon>Teleostei</taxon>
        <taxon>Neoteleostei</taxon>
        <taxon>Acanthomorphata</taxon>
        <taxon>Eupercaria</taxon>
        <taxon>Perciformes</taxon>
        <taxon>Percoidei</taxon>
        <taxon>Percidae</taxon>
        <taxon>Luciopercinae</taxon>
        <taxon>Sander</taxon>
    </lineage>
</organism>
<sequence>MGRKVCCGLPSPHFKLFFGNHGHNVLRAKEEKDHPDCFQCKFQKPASVMVWGGVSAHGKGNLHIREGTINAERYIQQDDAKPHSARVTTAWLRSKRVVWVLDWPACSPDRSPTENVGRIMKRKIRQQRPWTVEQLKSYIKQV</sequence>
<dbReference type="Ensembl" id="ENSSLUT00000042153.1">
    <property type="protein sequence ID" value="ENSSLUP00000040840.1"/>
    <property type="gene ID" value="ENSSLUG00000018209.1"/>
</dbReference>
<reference evidence="1" key="2">
    <citation type="submission" date="2025-09" db="UniProtKB">
        <authorList>
            <consortium name="Ensembl"/>
        </authorList>
    </citation>
    <scope>IDENTIFICATION</scope>
</reference>
<protein>
    <submittedName>
        <fullName evidence="1">Uncharacterized protein</fullName>
    </submittedName>
</protein>
<evidence type="ECO:0000313" key="2">
    <source>
        <dbReference type="Proteomes" id="UP000694568"/>
    </source>
</evidence>
<dbReference type="InterPro" id="IPR036397">
    <property type="entry name" value="RNaseH_sf"/>
</dbReference>
<keyword evidence="2" id="KW-1185">Reference proteome</keyword>
<dbReference type="Gene3D" id="3.30.420.10">
    <property type="entry name" value="Ribonuclease H-like superfamily/Ribonuclease H"/>
    <property type="match status" value="2"/>
</dbReference>
<proteinExistence type="predicted"/>
<dbReference type="AlphaFoldDB" id="A0A8C9ZKA5"/>
<reference evidence="1" key="1">
    <citation type="submission" date="2025-08" db="UniProtKB">
        <authorList>
            <consortium name="Ensembl"/>
        </authorList>
    </citation>
    <scope>IDENTIFICATION</scope>
</reference>
<dbReference type="GeneTree" id="ENSGT01150000286900"/>
<accession>A0A8C9ZKA5</accession>
<dbReference type="Proteomes" id="UP000694568">
    <property type="component" value="Unplaced"/>
</dbReference>
<dbReference type="GO" id="GO:0003676">
    <property type="term" value="F:nucleic acid binding"/>
    <property type="evidence" value="ECO:0007669"/>
    <property type="project" value="InterPro"/>
</dbReference>